<evidence type="ECO:0000313" key="1">
    <source>
        <dbReference type="EMBL" id="CAL1401999.1"/>
    </source>
</evidence>
<evidence type="ECO:0000313" key="2">
    <source>
        <dbReference type="Proteomes" id="UP001497516"/>
    </source>
</evidence>
<dbReference type="EMBL" id="OZ034820">
    <property type="protein sequence ID" value="CAL1401999.1"/>
    <property type="molecule type" value="Genomic_DNA"/>
</dbReference>
<proteinExistence type="predicted"/>
<dbReference type="Proteomes" id="UP001497516">
    <property type="component" value="Chromosome 7"/>
</dbReference>
<name>A0AAV2FUE2_9ROSI</name>
<accession>A0AAV2FUE2</accession>
<protein>
    <submittedName>
        <fullName evidence="1">Uncharacterized protein</fullName>
    </submittedName>
</protein>
<gene>
    <name evidence="1" type="ORF">LTRI10_LOCUS42033</name>
</gene>
<reference evidence="1 2" key="1">
    <citation type="submission" date="2024-04" db="EMBL/GenBank/DDBJ databases">
        <authorList>
            <person name="Fracassetti M."/>
        </authorList>
    </citation>
    <scope>NUCLEOTIDE SEQUENCE [LARGE SCALE GENOMIC DNA]</scope>
</reference>
<sequence length="80" mass="8762">MLFRISRSKTKSKGMGLMYGEHGGVDGEGARFHPSTLAAIPEARCGGLCEEVSEGCTHKTTKSETVNRSFGNKAYPFFRF</sequence>
<keyword evidence="2" id="KW-1185">Reference proteome</keyword>
<organism evidence="1 2">
    <name type="scientific">Linum trigynum</name>
    <dbReference type="NCBI Taxonomy" id="586398"/>
    <lineage>
        <taxon>Eukaryota</taxon>
        <taxon>Viridiplantae</taxon>
        <taxon>Streptophyta</taxon>
        <taxon>Embryophyta</taxon>
        <taxon>Tracheophyta</taxon>
        <taxon>Spermatophyta</taxon>
        <taxon>Magnoliopsida</taxon>
        <taxon>eudicotyledons</taxon>
        <taxon>Gunneridae</taxon>
        <taxon>Pentapetalae</taxon>
        <taxon>rosids</taxon>
        <taxon>fabids</taxon>
        <taxon>Malpighiales</taxon>
        <taxon>Linaceae</taxon>
        <taxon>Linum</taxon>
    </lineage>
</organism>
<dbReference type="AlphaFoldDB" id="A0AAV2FUE2"/>